<feature type="transmembrane region" description="Helical" evidence="3">
    <location>
        <begin position="12"/>
        <end position="36"/>
    </location>
</feature>
<comment type="caution">
    <text evidence="3">Lacks conserved residue(s) required for the propagation of feature annotation.</text>
</comment>
<evidence type="ECO:0000256" key="3">
    <source>
        <dbReference type="RuleBase" id="RU362042"/>
    </source>
</evidence>
<dbReference type="EMBL" id="BAAAMJ010000006">
    <property type="protein sequence ID" value="GAA1898607.1"/>
    <property type="molecule type" value="Genomic_DNA"/>
</dbReference>
<dbReference type="PANTHER" id="PTHR43390:SF1">
    <property type="entry name" value="CHLOROPLAST PROCESSING PEPTIDASE"/>
    <property type="match status" value="1"/>
</dbReference>
<dbReference type="Gene3D" id="2.10.109.10">
    <property type="entry name" value="Umud Fragment, subunit A"/>
    <property type="match status" value="1"/>
</dbReference>
<keyword evidence="3" id="KW-1133">Transmembrane helix</keyword>
<evidence type="ECO:0000256" key="2">
    <source>
        <dbReference type="ARBA" id="ARBA00009370"/>
    </source>
</evidence>
<dbReference type="PANTHER" id="PTHR43390">
    <property type="entry name" value="SIGNAL PEPTIDASE I"/>
    <property type="match status" value="1"/>
</dbReference>
<accession>A0ABN2NSI4</accession>
<evidence type="ECO:0000313" key="6">
    <source>
        <dbReference type="Proteomes" id="UP001501303"/>
    </source>
</evidence>
<dbReference type="Proteomes" id="UP001501303">
    <property type="component" value="Unassembled WGS sequence"/>
</dbReference>
<evidence type="ECO:0000259" key="4">
    <source>
        <dbReference type="Pfam" id="PF10502"/>
    </source>
</evidence>
<protein>
    <recommendedName>
        <fullName evidence="3">Signal peptidase I</fullName>
        <ecNumber evidence="3">3.4.21.89</ecNumber>
    </recommendedName>
</protein>
<keyword evidence="3" id="KW-0378">Hydrolase</keyword>
<keyword evidence="3" id="KW-0472">Membrane</keyword>
<dbReference type="InterPro" id="IPR000223">
    <property type="entry name" value="Pept_S26A_signal_pept_1"/>
</dbReference>
<evidence type="ECO:0000313" key="5">
    <source>
        <dbReference type="EMBL" id="GAA1898607.1"/>
    </source>
</evidence>
<dbReference type="Pfam" id="PF10502">
    <property type="entry name" value="Peptidase_S26"/>
    <property type="match status" value="1"/>
</dbReference>
<keyword evidence="6" id="KW-1185">Reference proteome</keyword>
<keyword evidence="3" id="KW-0812">Transmembrane</keyword>
<reference evidence="5 6" key="1">
    <citation type="journal article" date="2019" name="Int. J. Syst. Evol. Microbiol.">
        <title>The Global Catalogue of Microorganisms (GCM) 10K type strain sequencing project: providing services to taxonomists for standard genome sequencing and annotation.</title>
        <authorList>
            <consortium name="The Broad Institute Genomics Platform"/>
            <consortium name="The Broad Institute Genome Sequencing Center for Infectious Disease"/>
            <person name="Wu L."/>
            <person name="Ma J."/>
        </authorList>
    </citation>
    <scope>NUCLEOTIDE SEQUENCE [LARGE SCALE GENOMIC DNA]</scope>
    <source>
        <strain evidence="5 6">JCM 13581</strain>
    </source>
</reference>
<dbReference type="InterPro" id="IPR019533">
    <property type="entry name" value="Peptidase_S26"/>
</dbReference>
<sequence length="245" mass="25389">MSRTREGRAVRYLSNAALAVGMVLFLGGFGLLAVVYQPYAVPTDSMAPSVAAGDRVLAQRIDGPQVRRGDVVVFREQAWGDLPMIKRVAGVGGDTVACCDSEGRLTVNGEPVEEPYLDPGWAAATAQEGGFEAKVPDGELFLLGDQRLDSLDSRTQLTDSDAGSVPRGAVSARVEATLWPPDRTGLLPRPEGFEDLPGGISGTGPLVPLSLAVGAGAVLIVAASVAGPVARRASRARAGAAREAQ</sequence>
<comment type="similarity">
    <text evidence="2 3">Belongs to the peptidase S26 family.</text>
</comment>
<dbReference type="SUPFAM" id="SSF51306">
    <property type="entry name" value="LexA/Signal peptidase"/>
    <property type="match status" value="1"/>
</dbReference>
<organism evidence="5 6">
    <name type="scientific">Streptomyces sodiiphilus</name>
    <dbReference type="NCBI Taxonomy" id="226217"/>
    <lineage>
        <taxon>Bacteria</taxon>
        <taxon>Bacillati</taxon>
        <taxon>Actinomycetota</taxon>
        <taxon>Actinomycetes</taxon>
        <taxon>Kitasatosporales</taxon>
        <taxon>Streptomycetaceae</taxon>
        <taxon>Streptomyces</taxon>
    </lineage>
</organism>
<feature type="domain" description="Peptidase S26" evidence="4">
    <location>
        <begin position="19"/>
        <end position="179"/>
    </location>
</feature>
<dbReference type="NCBIfam" id="TIGR02227">
    <property type="entry name" value="sigpep_I_bact"/>
    <property type="match status" value="1"/>
</dbReference>
<dbReference type="RefSeq" id="WP_344258524.1">
    <property type="nucleotide sequence ID" value="NZ_BAAAMJ010000006.1"/>
</dbReference>
<name>A0ABN2NSI4_9ACTN</name>
<dbReference type="CDD" id="cd06530">
    <property type="entry name" value="S26_SPase_I"/>
    <property type="match status" value="1"/>
</dbReference>
<dbReference type="PRINTS" id="PR00727">
    <property type="entry name" value="LEADERPTASE"/>
</dbReference>
<comment type="catalytic activity">
    <reaction evidence="3">
        <text>Cleavage of hydrophobic, N-terminal signal or leader sequences from secreted and periplasmic proteins.</text>
        <dbReference type="EC" id="3.4.21.89"/>
    </reaction>
</comment>
<proteinExistence type="inferred from homology"/>
<comment type="subcellular location">
    <subcellularLocation>
        <location evidence="1">Cell membrane</location>
        <topology evidence="1">Single-pass type II membrane protein</topology>
    </subcellularLocation>
    <subcellularLocation>
        <location evidence="3">Membrane</location>
        <topology evidence="3">Single-pass type II membrane protein</topology>
    </subcellularLocation>
</comment>
<feature type="transmembrane region" description="Helical" evidence="3">
    <location>
        <begin position="206"/>
        <end position="227"/>
    </location>
</feature>
<dbReference type="EC" id="3.4.21.89" evidence="3"/>
<dbReference type="InterPro" id="IPR036286">
    <property type="entry name" value="LexA/Signal_pep-like_sf"/>
</dbReference>
<gene>
    <name evidence="5" type="primary">lepB_2</name>
    <name evidence="5" type="ORF">GCM10009716_05560</name>
</gene>
<evidence type="ECO:0000256" key="1">
    <source>
        <dbReference type="ARBA" id="ARBA00004401"/>
    </source>
</evidence>
<keyword evidence="3" id="KW-0645">Protease</keyword>
<comment type="caution">
    <text evidence="5">The sequence shown here is derived from an EMBL/GenBank/DDBJ whole genome shotgun (WGS) entry which is preliminary data.</text>
</comment>